<feature type="domain" description="Double zinc ribbon" evidence="3">
    <location>
        <begin position="4"/>
        <end position="56"/>
    </location>
</feature>
<dbReference type="InterPro" id="IPR029057">
    <property type="entry name" value="PRTase-like"/>
</dbReference>
<dbReference type="InterPro" id="IPR044005">
    <property type="entry name" value="DZR_2"/>
</dbReference>
<evidence type="ECO:0008006" key="6">
    <source>
        <dbReference type="Google" id="ProtNLM"/>
    </source>
</evidence>
<accession>A0A1G2PJ81</accession>
<dbReference type="CDD" id="cd06223">
    <property type="entry name" value="PRTases_typeI"/>
    <property type="match status" value="1"/>
</dbReference>
<dbReference type="EMBL" id="MHSS01000015">
    <property type="protein sequence ID" value="OHA47682.1"/>
    <property type="molecule type" value="Genomic_DNA"/>
</dbReference>
<evidence type="ECO:0000313" key="4">
    <source>
        <dbReference type="EMBL" id="OHA47682.1"/>
    </source>
</evidence>
<feature type="domain" description="Phosphoribosyltransferase" evidence="2">
    <location>
        <begin position="126"/>
        <end position="211"/>
    </location>
</feature>
<comment type="similarity">
    <text evidence="1">Belongs to the ComF/GntX family.</text>
</comment>
<dbReference type="AlphaFoldDB" id="A0A1G2PJ81"/>
<dbReference type="PANTHER" id="PTHR47505:SF1">
    <property type="entry name" value="DNA UTILIZATION PROTEIN YHGH"/>
    <property type="match status" value="1"/>
</dbReference>
<proteinExistence type="inferred from homology"/>
<comment type="caution">
    <text evidence="4">The sequence shown here is derived from an EMBL/GenBank/DDBJ whole genome shotgun (WGS) entry which is preliminary data.</text>
</comment>
<dbReference type="Pfam" id="PF18912">
    <property type="entry name" value="DZR_2"/>
    <property type="match status" value="1"/>
</dbReference>
<evidence type="ECO:0000259" key="3">
    <source>
        <dbReference type="Pfam" id="PF18912"/>
    </source>
</evidence>
<reference evidence="4 5" key="1">
    <citation type="journal article" date="2016" name="Nat. Commun.">
        <title>Thousands of microbial genomes shed light on interconnected biogeochemical processes in an aquifer system.</title>
        <authorList>
            <person name="Anantharaman K."/>
            <person name="Brown C.T."/>
            <person name="Hug L.A."/>
            <person name="Sharon I."/>
            <person name="Castelle C.J."/>
            <person name="Probst A.J."/>
            <person name="Thomas B.C."/>
            <person name="Singh A."/>
            <person name="Wilkins M.J."/>
            <person name="Karaoz U."/>
            <person name="Brodie E.L."/>
            <person name="Williams K.H."/>
            <person name="Hubbard S.S."/>
            <person name="Banfield J.F."/>
        </authorList>
    </citation>
    <scope>NUCLEOTIDE SEQUENCE [LARGE SCALE GENOMIC DNA]</scope>
</reference>
<evidence type="ECO:0000313" key="5">
    <source>
        <dbReference type="Proteomes" id="UP000177629"/>
    </source>
</evidence>
<dbReference type="SUPFAM" id="SSF53271">
    <property type="entry name" value="PRTase-like"/>
    <property type="match status" value="1"/>
</dbReference>
<organism evidence="4 5">
    <name type="scientific">Candidatus Terrybacteria bacterium RIFCSPHIGHO2_01_FULL_48_17</name>
    <dbReference type="NCBI Taxonomy" id="1802362"/>
    <lineage>
        <taxon>Bacteria</taxon>
        <taxon>Candidatus Terryibacteriota</taxon>
    </lineage>
</organism>
<dbReference type="InterPro" id="IPR000836">
    <property type="entry name" value="PRTase_dom"/>
</dbReference>
<gene>
    <name evidence="4" type="ORF">A2806_03645</name>
</gene>
<dbReference type="Proteomes" id="UP000177629">
    <property type="component" value="Unassembled WGS sequence"/>
</dbReference>
<name>A0A1G2PJ81_9BACT</name>
<dbReference type="Pfam" id="PF00156">
    <property type="entry name" value="Pribosyltran"/>
    <property type="match status" value="1"/>
</dbReference>
<protein>
    <recommendedName>
        <fullName evidence="6">Phosphoribosyltransferase domain-containing protein</fullName>
    </recommendedName>
</protein>
<dbReference type="STRING" id="1802362.A2806_03645"/>
<evidence type="ECO:0000256" key="1">
    <source>
        <dbReference type="ARBA" id="ARBA00008007"/>
    </source>
</evidence>
<dbReference type="InterPro" id="IPR051910">
    <property type="entry name" value="ComF/GntX_DNA_util-trans"/>
</dbReference>
<dbReference type="Gene3D" id="3.40.50.2020">
    <property type="match status" value="1"/>
</dbReference>
<evidence type="ECO:0000259" key="2">
    <source>
        <dbReference type="Pfam" id="PF00156"/>
    </source>
</evidence>
<dbReference type="PANTHER" id="PTHR47505">
    <property type="entry name" value="DNA UTILIZATION PROTEIN YHGH"/>
    <property type="match status" value="1"/>
</dbReference>
<sequence length="219" mass="24503">MLKTLLFPAQCVGCMRELSGKILCDSCAGLLPKGFTPRCPRCSARLPHGTICQPCREILGFSRLFVAFPYAHPIVTALVNAFKFDAIREISSILAEYLVIPKIENMLIAPIPLHPKRLRERGFNQSLCLAEEIASRLETDYTEVLTRRKETKQQAKMSREQRYENLRNAFAINDRQAILGKSILLVDDVITTGATIREAAQTLRREGAKEIWASAAAQG</sequence>